<reference evidence="1" key="2">
    <citation type="submission" date="2020-09" db="EMBL/GenBank/DDBJ databases">
        <authorList>
            <person name="Sun Q."/>
            <person name="Ohkuma M."/>
        </authorList>
    </citation>
    <scope>NUCLEOTIDE SEQUENCE</scope>
    <source>
        <strain evidence="1">JCM 14371</strain>
    </source>
</reference>
<comment type="caution">
    <text evidence="1">The sequence shown here is derived from an EMBL/GenBank/DDBJ whole genome shotgun (WGS) entry which is preliminary data.</text>
</comment>
<evidence type="ECO:0000313" key="1">
    <source>
        <dbReference type="EMBL" id="GGJ77961.1"/>
    </source>
</evidence>
<dbReference type="AlphaFoldDB" id="A0A917PGW1"/>
<gene>
    <name evidence="1" type="ORF">GCM10008939_22500</name>
</gene>
<dbReference type="Proteomes" id="UP000635726">
    <property type="component" value="Unassembled WGS sequence"/>
</dbReference>
<protein>
    <submittedName>
        <fullName evidence="1">Uncharacterized protein</fullName>
    </submittedName>
</protein>
<dbReference type="RefSeq" id="WP_188963382.1">
    <property type="nucleotide sequence ID" value="NZ_BMOE01000007.1"/>
</dbReference>
<accession>A0A917PGW1</accession>
<dbReference type="EMBL" id="BMOE01000007">
    <property type="protein sequence ID" value="GGJ77961.1"/>
    <property type="molecule type" value="Genomic_DNA"/>
</dbReference>
<keyword evidence="2" id="KW-1185">Reference proteome</keyword>
<reference evidence="1" key="1">
    <citation type="journal article" date="2014" name="Int. J. Syst. Evol. Microbiol.">
        <title>Complete genome sequence of Corynebacterium casei LMG S-19264T (=DSM 44701T), isolated from a smear-ripened cheese.</title>
        <authorList>
            <consortium name="US DOE Joint Genome Institute (JGI-PGF)"/>
            <person name="Walter F."/>
            <person name="Albersmeier A."/>
            <person name="Kalinowski J."/>
            <person name="Ruckert C."/>
        </authorList>
    </citation>
    <scope>NUCLEOTIDE SEQUENCE</scope>
    <source>
        <strain evidence="1">JCM 14371</strain>
    </source>
</reference>
<sequence length="110" mass="12372">MTTPDPARFHPGETPRRFKALNPHLRIDTLKRMVDVVQAMITGQPVNPSALCAHLSGESSHDAKKRRLERAFRDEQLTDDVFLSLIPSLLPAGTLLSSLDRTTWERGTLR</sequence>
<proteinExistence type="predicted"/>
<evidence type="ECO:0000313" key="2">
    <source>
        <dbReference type="Proteomes" id="UP000635726"/>
    </source>
</evidence>
<organism evidence="1 2">
    <name type="scientific">Deinococcus aquiradiocola</name>
    <dbReference type="NCBI Taxonomy" id="393059"/>
    <lineage>
        <taxon>Bacteria</taxon>
        <taxon>Thermotogati</taxon>
        <taxon>Deinococcota</taxon>
        <taxon>Deinococci</taxon>
        <taxon>Deinococcales</taxon>
        <taxon>Deinococcaceae</taxon>
        <taxon>Deinococcus</taxon>
    </lineage>
</organism>
<name>A0A917PGW1_9DEIO</name>